<evidence type="ECO:0000313" key="5">
    <source>
        <dbReference type="Proteomes" id="UP001597018"/>
    </source>
</evidence>
<dbReference type="PANTHER" id="PTHR16222">
    <property type="entry name" value="ADP-RIBOSYLGLYCOHYDROLASE"/>
    <property type="match status" value="1"/>
</dbReference>
<sequence length="1631" mass="172254">MNTQQSNRPVITPAMREQAKKQPNTWLYVVDPIFTDPSAEVPPWGFIGGYRVDEHGEITDDFSPNPHYRPSPVALRLPAPTNDVERALQLTTTGYAQGHALLTAMLDAELILFAQPQGSGLFTLEHESGRRQLQAFTSEAYLPPNWTTWQRMTGRQLAAGGIAGLDVQVNPTSPIKARIPGEDLLKAAAAVPPKAPQVPMSPPAGAPAANAQPPAPDSAEAPAPAPEPSAPDPAESDFGSRFLGAMLAAAIGDALGAPVEFYPVDQIRSRFGAMGVTEYDRGGEHPGEFTDDTQMALFTLEGLIRGHIAVRRGQADSPLPSVQLAYQRWLHTQGYAWSRAVGPFADQNPEPNGWLVKQSELFTVRSPNSRCITALREFASVGAPGTFERPINDSPDSGGVVRAAPVALWSDDPREVFELAAATAALTYSQPNGYLPAGVLAVLVHRLLRGETLPDALTRARELLVRYRDHEDTDRALHAAQALAQQGKPTPEQLKDALGGGWAGHEALAIAVCAALSTDGVAAAVMVAVNHSGDSDSTAAICGAIVGAQHGAQALPGVWLRDLKQRELVEALAKDALLEFGGKAPDDESWKQRYPAEHDVSGLDFAAPLPPVDAPRPAAEPAPERSEAAAEPAEQPEAAAQEPEAAPEPEPAAQQAAEAAAEPPEAAPEQPEAAPEPSEPAAEQPAAEEPPAPEQSDDAAGEAEAEAEPQDDTVEPAVRQEAPGEDDVREQRVLGFLLGGAVGDALGYPIEDDSLAEIRRKYGPGGLTDFVDAHRPGGSISDDTQMTLFTLDGLIRASIRRRLFGENEPGTQVQHAYQRWLHTQGFDWKDAGGPIASEPPDGWLIRQKGLFVRRAPGTTSIQALHGYASGKARGSFTHRLNDSKGCGGVMRAAPAGLWSDDPAEVFQVGALTAVLTHGHPSGYLPAGALAVIIQQLLAGRSLPEAVDRALTELSTWDDQEETSTALRRAIELAAAGTPTPEQIHERIGEGWFGEQVLAIAVCAALTCPESFTDAVVLAANHSGDSDSTAAICGNIMGAAQTAREIPPNWLERLELREVIEQLARDAFREFSPHPPEGEEWLLRYPVGGEREPQESVHIGHDDEARPEVVEAAEPVTAQQPEDGEPEFPAEEPTAQEPEVPVEPVPEPPAQQEPEPAPQQAAEPAVQHESEPAAPEPAVQQEPETAVQQVPEPAVQRGPESEPAVDETDGDDNLSEEELRLLTAWRKFRDGEEGNADLTQGLHKLLVEAFGEERAAQLLGEAGAETAEKAQLATATPVQLSRHERFEGCVLGSAVGDALGAPWMLSELSVILRENPEGVREFAEAFGRPGAATALTQQTAFVVDGFVRARVGSVLRGDGHLPGAVRLALLHWLRAQGARIPEPQAPVGEYAGHEAVRAQRFPDEASLTALARWASRDQLPTPANPPNDARTPAAAVRGAVLGFAAKTPQDAISLGTEVAAVTHGHPDGYLAAGAAAGLVCALENGLPLADGVQEVLSELDRIEGGETTARGLRAAMDLAGSGPVSPTGLEQLGTGWTAPEALAIAVAAALAHPGSFADAVSLAATHSGNSPATAALCGSLLGAARGLQDVPAAWRDVELGEVLDALVTDAQRAETELTAGEPAPDWARPYLG</sequence>
<dbReference type="Proteomes" id="UP001597018">
    <property type="component" value="Unassembled WGS sequence"/>
</dbReference>
<evidence type="ECO:0000313" key="4">
    <source>
        <dbReference type="EMBL" id="MFD0922147.1"/>
    </source>
</evidence>
<feature type="compositionally biased region" description="Acidic residues" evidence="3">
    <location>
        <begin position="695"/>
        <end position="714"/>
    </location>
</feature>
<evidence type="ECO:0000256" key="1">
    <source>
        <dbReference type="ARBA" id="ARBA00010702"/>
    </source>
</evidence>
<gene>
    <name evidence="4" type="ORF">ACFQ16_20580</name>
</gene>
<evidence type="ECO:0000256" key="3">
    <source>
        <dbReference type="SAM" id="MobiDB-lite"/>
    </source>
</evidence>
<name>A0ABW3FWG0_9PSEU</name>
<feature type="compositionally biased region" description="Pro residues" evidence="3">
    <location>
        <begin position="193"/>
        <end position="205"/>
    </location>
</feature>
<organism evidence="4 5">
    <name type="scientific">Saccharopolyspora rosea</name>
    <dbReference type="NCBI Taxonomy" id="524884"/>
    <lineage>
        <taxon>Bacteria</taxon>
        <taxon>Bacillati</taxon>
        <taxon>Actinomycetota</taxon>
        <taxon>Actinomycetes</taxon>
        <taxon>Pseudonocardiales</taxon>
        <taxon>Pseudonocardiaceae</taxon>
        <taxon>Saccharopolyspora</taxon>
    </lineage>
</organism>
<reference evidence="5" key="1">
    <citation type="journal article" date="2019" name="Int. J. Syst. Evol. Microbiol.">
        <title>The Global Catalogue of Microorganisms (GCM) 10K type strain sequencing project: providing services to taxonomists for standard genome sequencing and annotation.</title>
        <authorList>
            <consortium name="The Broad Institute Genomics Platform"/>
            <consortium name="The Broad Institute Genome Sequencing Center for Infectious Disease"/>
            <person name="Wu L."/>
            <person name="Ma J."/>
        </authorList>
    </citation>
    <scope>NUCLEOTIDE SEQUENCE [LARGE SCALE GENOMIC DNA]</scope>
    <source>
        <strain evidence="5">CCUG 56401</strain>
    </source>
</reference>
<evidence type="ECO:0000256" key="2">
    <source>
        <dbReference type="ARBA" id="ARBA00022801"/>
    </source>
</evidence>
<feature type="compositionally biased region" description="Low complexity" evidence="3">
    <location>
        <begin position="1171"/>
        <end position="1185"/>
    </location>
</feature>
<dbReference type="InterPro" id="IPR036705">
    <property type="entry name" value="Ribosyl_crysJ1_sf"/>
</dbReference>
<feature type="region of interest" description="Disordered" evidence="3">
    <location>
        <begin position="602"/>
        <end position="727"/>
    </location>
</feature>
<feature type="compositionally biased region" description="Low complexity" evidence="3">
    <location>
        <begin position="629"/>
        <end position="644"/>
    </location>
</feature>
<feature type="compositionally biased region" description="Pro residues" evidence="3">
    <location>
        <begin position="608"/>
        <end position="620"/>
    </location>
</feature>
<feature type="compositionally biased region" description="Low complexity" evidence="3">
    <location>
        <begin position="651"/>
        <end position="687"/>
    </location>
</feature>
<dbReference type="Gene3D" id="1.10.4080.10">
    <property type="entry name" value="ADP-ribosylation/Crystallin J1"/>
    <property type="match status" value="3"/>
</dbReference>
<feature type="region of interest" description="Disordered" evidence="3">
    <location>
        <begin position="191"/>
        <end position="237"/>
    </location>
</feature>
<dbReference type="NCBIfam" id="NF033532">
    <property type="entry name" value="lone7para_assoc"/>
    <property type="match status" value="1"/>
</dbReference>
<dbReference type="InterPro" id="IPR005502">
    <property type="entry name" value="Ribosyl_crysJ1"/>
</dbReference>
<dbReference type="Pfam" id="PF03747">
    <property type="entry name" value="ADP_ribosyl_GH"/>
    <property type="match status" value="3"/>
</dbReference>
<comment type="similarity">
    <text evidence="1">Belongs to the ADP-ribosylglycohydrolase family.</text>
</comment>
<dbReference type="InterPro" id="IPR050792">
    <property type="entry name" value="ADP-ribosylglycohydrolase"/>
</dbReference>
<dbReference type="PANTHER" id="PTHR16222:SF24">
    <property type="entry name" value="ADP-RIBOSYLHYDROLASE ARH3"/>
    <property type="match status" value="1"/>
</dbReference>
<dbReference type="EMBL" id="JBHTIW010000018">
    <property type="protein sequence ID" value="MFD0922147.1"/>
    <property type="molecule type" value="Genomic_DNA"/>
</dbReference>
<dbReference type="InterPro" id="IPR047659">
    <property type="entry name" value="T7SS_assoc"/>
</dbReference>
<dbReference type="SUPFAM" id="SSF101478">
    <property type="entry name" value="ADP-ribosylglycohydrolase"/>
    <property type="match status" value="3"/>
</dbReference>
<keyword evidence="2" id="KW-0378">Hydrolase</keyword>
<protein>
    <submittedName>
        <fullName evidence="4">Type VII secretion system-associated protein</fullName>
    </submittedName>
</protein>
<feature type="compositionally biased region" description="Low complexity" evidence="3">
    <location>
        <begin position="206"/>
        <end position="222"/>
    </location>
</feature>
<feature type="compositionally biased region" description="Pro residues" evidence="3">
    <location>
        <begin position="1140"/>
        <end position="1156"/>
    </location>
</feature>
<feature type="region of interest" description="Disordered" evidence="3">
    <location>
        <begin position="1115"/>
        <end position="1213"/>
    </location>
</feature>
<proteinExistence type="inferred from homology"/>
<accession>A0ABW3FWG0</accession>
<comment type="caution">
    <text evidence="4">The sequence shown here is derived from an EMBL/GenBank/DDBJ whole genome shotgun (WGS) entry which is preliminary data.</text>
</comment>
<dbReference type="RefSeq" id="WP_263251530.1">
    <property type="nucleotide sequence ID" value="NZ_BAABLT010000046.1"/>
</dbReference>
<feature type="compositionally biased region" description="Acidic residues" evidence="3">
    <location>
        <begin position="1202"/>
        <end position="1213"/>
    </location>
</feature>
<keyword evidence="5" id="KW-1185">Reference proteome</keyword>